<dbReference type="AlphaFoldDB" id="A0A845HN25"/>
<dbReference type="InterPro" id="IPR001610">
    <property type="entry name" value="PAC"/>
</dbReference>
<evidence type="ECO:0000259" key="4">
    <source>
        <dbReference type="PROSITE" id="PS50887"/>
    </source>
</evidence>
<dbReference type="FunFam" id="3.20.20.450:FF:000001">
    <property type="entry name" value="Cyclic di-GMP phosphodiesterase yahA"/>
    <property type="match status" value="1"/>
</dbReference>
<gene>
    <name evidence="5" type="ORF">GTP81_24750</name>
</gene>
<dbReference type="Pfam" id="PF00563">
    <property type="entry name" value="EAL"/>
    <property type="match status" value="1"/>
</dbReference>
<dbReference type="SMART" id="SM00086">
    <property type="entry name" value="PAC"/>
    <property type="match status" value="2"/>
</dbReference>
<evidence type="ECO:0000259" key="3">
    <source>
        <dbReference type="PROSITE" id="PS50883"/>
    </source>
</evidence>
<dbReference type="PANTHER" id="PTHR44757:SF2">
    <property type="entry name" value="BIOFILM ARCHITECTURE MAINTENANCE PROTEIN MBAA"/>
    <property type="match status" value="1"/>
</dbReference>
<dbReference type="InterPro" id="IPR000014">
    <property type="entry name" value="PAS"/>
</dbReference>
<proteinExistence type="predicted"/>
<dbReference type="Gene3D" id="3.30.450.20">
    <property type="entry name" value="PAS domain"/>
    <property type="match status" value="2"/>
</dbReference>
<evidence type="ECO:0000313" key="6">
    <source>
        <dbReference type="Proteomes" id="UP000484875"/>
    </source>
</evidence>
<evidence type="ECO:0000259" key="2">
    <source>
        <dbReference type="PROSITE" id="PS50113"/>
    </source>
</evidence>
<evidence type="ECO:0000259" key="1">
    <source>
        <dbReference type="PROSITE" id="PS50112"/>
    </source>
</evidence>
<dbReference type="InterPro" id="IPR013656">
    <property type="entry name" value="PAS_4"/>
</dbReference>
<dbReference type="PROSITE" id="PS50113">
    <property type="entry name" value="PAC"/>
    <property type="match status" value="1"/>
</dbReference>
<name>A0A845HN25_9BURK</name>
<feature type="domain" description="PAC" evidence="2">
    <location>
        <begin position="248"/>
        <end position="300"/>
    </location>
</feature>
<dbReference type="InterPro" id="IPR000700">
    <property type="entry name" value="PAS-assoc_C"/>
</dbReference>
<dbReference type="PROSITE" id="PS50883">
    <property type="entry name" value="EAL"/>
    <property type="match status" value="1"/>
</dbReference>
<reference evidence="5 6" key="1">
    <citation type="submission" date="2019-12" db="EMBL/GenBank/DDBJ databases">
        <title>Novel species isolated from a subtropical stream in China.</title>
        <authorList>
            <person name="Lu H."/>
        </authorList>
    </citation>
    <scope>NUCLEOTIDE SEQUENCE [LARGE SCALE GENOMIC DNA]</scope>
    <source>
        <strain evidence="5 6">FT107W</strain>
    </source>
</reference>
<dbReference type="SUPFAM" id="SSF141868">
    <property type="entry name" value="EAL domain-like"/>
    <property type="match status" value="1"/>
</dbReference>
<feature type="domain" description="EAL" evidence="3">
    <location>
        <begin position="480"/>
        <end position="734"/>
    </location>
</feature>
<dbReference type="NCBIfam" id="TIGR00254">
    <property type="entry name" value="GGDEF"/>
    <property type="match status" value="1"/>
</dbReference>
<dbReference type="PROSITE" id="PS50887">
    <property type="entry name" value="GGDEF"/>
    <property type="match status" value="1"/>
</dbReference>
<dbReference type="PROSITE" id="PS50112">
    <property type="entry name" value="PAS"/>
    <property type="match status" value="1"/>
</dbReference>
<dbReference type="Gene3D" id="3.30.70.270">
    <property type="match status" value="1"/>
</dbReference>
<dbReference type="SMART" id="SM00091">
    <property type="entry name" value="PAS"/>
    <property type="match status" value="1"/>
</dbReference>
<dbReference type="Proteomes" id="UP000484875">
    <property type="component" value="Unassembled WGS sequence"/>
</dbReference>
<comment type="caution">
    <text evidence="5">The sequence shown here is derived from an EMBL/GenBank/DDBJ whole genome shotgun (WGS) entry which is preliminary data.</text>
</comment>
<dbReference type="SMART" id="SM00267">
    <property type="entry name" value="GGDEF"/>
    <property type="match status" value="1"/>
</dbReference>
<dbReference type="InterPro" id="IPR001633">
    <property type="entry name" value="EAL_dom"/>
</dbReference>
<dbReference type="InterPro" id="IPR035965">
    <property type="entry name" value="PAS-like_dom_sf"/>
</dbReference>
<dbReference type="SMART" id="SM00052">
    <property type="entry name" value="EAL"/>
    <property type="match status" value="1"/>
</dbReference>
<dbReference type="InterPro" id="IPR029787">
    <property type="entry name" value="Nucleotide_cyclase"/>
</dbReference>
<organism evidence="5 6">
    <name type="scientific">Duganella vulcania</name>
    <dbReference type="NCBI Taxonomy" id="2692166"/>
    <lineage>
        <taxon>Bacteria</taxon>
        <taxon>Pseudomonadati</taxon>
        <taxon>Pseudomonadota</taxon>
        <taxon>Betaproteobacteria</taxon>
        <taxon>Burkholderiales</taxon>
        <taxon>Oxalobacteraceae</taxon>
        <taxon>Telluria group</taxon>
        <taxon>Duganella</taxon>
    </lineage>
</organism>
<dbReference type="CDD" id="cd00130">
    <property type="entry name" value="PAS"/>
    <property type="match status" value="1"/>
</dbReference>
<dbReference type="SUPFAM" id="SSF55073">
    <property type="entry name" value="Nucleotide cyclase"/>
    <property type="match status" value="1"/>
</dbReference>
<feature type="domain" description="GGDEF" evidence="4">
    <location>
        <begin position="332"/>
        <end position="471"/>
    </location>
</feature>
<dbReference type="Pfam" id="PF08448">
    <property type="entry name" value="PAS_4"/>
    <property type="match status" value="1"/>
</dbReference>
<accession>A0A845HN25</accession>
<dbReference type="Pfam" id="PF13426">
    <property type="entry name" value="PAS_9"/>
    <property type="match status" value="1"/>
</dbReference>
<dbReference type="CDD" id="cd01949">
    <property type="entry name" value="GGDEF"/>
    <property type="match status" value="1"/>
</dbReference>
<dbReference type="CDD" id="cd01948">
    <property type="entry name" value="EAL"/>
    <property type="match status" value="1"/>
</dbReference>
<dbReference type="InterPro" id="IPR000160">
    <property type="entry name" value="GGDEF_dom"/>
</dbReference>
<dbReference type="PANTHER" id="PTHR44757">
    <property type="entry name" value="DIGUANYLATE CYCLASE DGCP"/>
    <property type="match status" value="1"/>
</dbReference>
<dbReference type="InterPro" id="IPR035919">
    <property type="entry name" value="EAL_sf"/>
</dbReference>
<dbReference type="InterPro" id="IPR043128">
    <property type="entry name" value="Rev_trsase/Diguanyl_cyclase"/>
</dbReference>
<feature type="domain" description="PAS" evidence="1">
    <location>
        <begin position="175"/>
        <end position="221"/>
    </location>
</feature>
<dbReference type="Pfam" id="PF00990">
    <property type="entry name" value="GGDEF"/>
    <property type="match status" value="1"/>
</dbReference>
<dbReference type="InterPro" id="IPR052155">
    <property type="entry name" value="Biofilm_reg_signaling"/>
</dbReference>
<dbReference type="EMBL" id="WWCV01000059">
    <property type="protein sequence ID" value="MYN19957.1"/>
    <property type="molecule type" value="Genomic_DNA"/>
</dbReference>
<dbReference type="SUPFAM" id="SSF55785">
    <property type="entry name" value="PYP-like sensor domain (PAS domain)"/>
    <property type="match status" value="1"/>
</dbReference>
<sequence>MTHHPRPRATSRADGARCDFSCITSEGALSAALRPASPGPDGACLDAACAVFDALHEQIAVLAKDGAVLAVNAAWRQSGQLRPLPGQAMLTPDIGGDYLAACREAEGLEEDGGIKAEAGVGAVLAGRSRQFQMEYASHTADRQRWFRMTVSPMAHNWQGALVVHEDITERHLADADLRIAAIAFESSEGLMVTDSRGVILKVNRAFTRITGYTMAEAVGRTPRMLSSGRHDADFYRGMWAAIAEHGSWAGEIWNRRKNGEVYPEHLSIAAVRDQEGHVSNYVAGLSDITLSKAASDAIRTLAFYDPLTRLPNRRMLLERLRQVLDASKLHDRYGALMFIDLDNFKTLNDTLGHNIGDLLLQQVGARLQACLRQGDTVARLGGDEFVVLLEGLGCDEPGAIAHAEAVGGKILGELNRPYTLGAHQCHSTPSMGVTLFHDGWPAQPEELLMQADIAMYQAKQTGRNGMRFFDQKMQDSISSRARLEEALRHAILEHQFELYYQVQVNGTGQPIGAEALIRWRLADRSFMAPDSFIPVAEETGLIVPIGQWVIDTACAQLRQWRNEPGMAHLVMAVNVSAAQFHQRDFCEQVRAALERHGIDPALLKLELTEGMLLENIEETINIMQQLRHLGVRFSLDDFGTGYSSLQYLKRLPLSQLKIDRSFVRDLASDSSDQAIVLTIIAISRSLGLDVIAEGVETAEQAALLEQSGCHRYQGYLYGRPLPADQFRLSLAKCAGVEERLAVQVQ</sequence>
<dbReference type="Gene3D" id="3.20.20.450">
    <property type="entry name" value="EAL domain"/>
    <property type="match status" value="1"/>
</dbReference>
<keyword evidence="6" id="KW-1185">Reference proteome</keyword>
<evidence type="ECO:0000313" key="5">
    <source>
        <dbReference type="EMBL" id="MYN19957.1"/>
    </source>
</evidence>
<dbReference type="NCBIfam" id="TIGR00229">
    <property type="entry name" value="sensory_box"/>
    <property type="match status" value="1"/>
</dbReference>
<protein>
    <submittedName>
        <fullName evidence="5">EAL domain-containing protein</fullName>
    </submittedName>
</protein>